<dbReference type="InterPro" id="IPR017850">
    <property type="entry name" value="Alkaline_phosphatase_core_sf"/>
</dbReference>
<dbReference type="GO" id="GO:0000287">
    <property type="term" value="F:magnesium ion binding"/>
    <property type="evidence" value="ECO:0007669"/>
    <property type="project" value="InterPro"/>
</dbReference>
<gene>
    <name evidence="5" type="primary">deoB</name>
    <name evidence="5" type="ORF">COMA2_40266</name>
</gene>
<evidence type="ECO:0000313" key="5">
    <source>
        <dbReference type="EMBL" id="CUS38241.1"/>
    </source>
</evidence>
<dbReference type="GO" id="GO:0009117">
    <property type="term" value="P:nucleotide metabolic process"/>
    <property type="evidence" value="ECO:0007669"/>
    <property type="project" value="InterPro"/>
</dbReference>
<name>A0A0S4LKW6_9BACT</name>
<keyword evidence="3" id="KW-0464">Manganese</keyword>
<dbReference type="InterPro" id="IPR006124">
    <property type="entry name" value="Metalloenzyme"/>
</dbReference>
<dbReference type="InterPro" id="IPR024052">
    <property type="entry name" value="Phosphopentomutase_DeoB_cap_sf"/>
</dbReference>
<comment type="similarity">
    <text evidence="1">Belongs to the phosphopentomutase family.</text>
</comment>
<keyword evidence="6" id="KW-1185">Reference proteome</keyword>
<evidence type="ECO:0000256" key="3">
    <source>
        <dbReference type="ARBA" id="ARBA00023211"/>
    </source>
</evidence>
<dbReference type="Proteomes" id="UP000198736">
    <property type="component" value="Unassembled WGS sequence"/>
</dbReference>
<dbReference type="OrthoDB" id="9769930at2"/>
<dbReference type="GO" id="GO:0005829">
    <property type="term" value="C:cytosol"/>
    <property type="evidence" value="ECO:0007669"/>
    <property type="project" value="TreeGrafter"/>
</dbReference>
<dbReference type="PIRSF" id="PIRSF001491">
    <property type="entry name" value="Ppentomutase"/>
    <property type="match status" value="1"/>
</dbReference>
<protein>
    <submittedName>
        <fullName evidence="5">Phosphopentomutase</fullName>
        <ecNumber evidence="5">5.4.2.7</ecNumber>
    </submittedName>
</protein>
<evidence type="ECO:0000256" key="1">
    <source>
        <dbReference type="ARBA" id="ARBA00010373"/>
    </source>
</evidence>
<dbReference type="STRING" id="1742973.COMA2_40266"/>
<feature type="domain" description="Metalloenzyme" evidence="4">
    <location>
        <begin position="3"/>
        <end position="370"/>
    </location>
</feature>
<organism evidence="5 6">
    <name type="scientific">Candidatus Nitrospira nitrificans</name>
    <dbReference type="NCBI Taxonomy" id="1742973"/>
    <lineage>
        <taxon>Bacteria</taxon>
        <taxon>Pseudomonadati</taxon>
        <taxon>Nitrospirota</taxon>
        <taxon>Nitrospiria</taxon>
        <taxon>Nitrospirales</taxon>
        <taxon>Nitrospiraceae</taxon>
        <taxon>Nitrospira</taxon>
    </lineage>
</organism>
<dbReference type="EMBL" id="CZPZ01000031">
    <property type="protein sequence ID" value="CUS38241.1"/>
    <property type="molecule type" value="Genomic_DNA"/>
</dbReference>
<dbReference type="Pfam" id="PF01676">
    <property type="entry name" value="Metalloenzyme"/>
    <property type="match status" value="1"/>
</dbReference>
<evidence type="ECO:0000313" key="6">
    <source>
        <dbReference type="Proteomes" id="UP000198736"/>
    </source>
</evidence>
<keyword evidence="5" id="KW-0413">Isomerase</keyword>
<evidence type="ECO:0000259" key="4">
    <source>
        <dbReference type="Pfam" id="PF01676"/>
    </source>
</evidence>
<dbReference type="Gene3D" id="3.40.720.10">
    <property type="entry name" value="Alkaline Phosphatase, subunit A"/>
    <property type="match status" value="1"/>
</dbReference>
<dbReference type="PANTHER" id="PTHR21110">
    <property type="entry name" value="PHOSPHOPENTOMUTASE"/>
    <property type="match status" value="1"/>
</dbReference>
<keyword evidence="2" id="KW-0479">Metal-binding</keyword>
<dbReference type="PANTHER" id="PTHR21110:SF0">
    <property type="entry name" value="PHOSPHOPENTOMUTASE"/>
    <property type="match status" value="1"/>
</dbReference>
<evidence type="ECO:0000256" key="2">
    <source>
        <dbReference type="ARBA" id="ARBA00022723"/>
    </source>
</evidence>
<sequence>MIKRVILLVIDGLGIGALPDAADYGDADANTLAHLAETVDGLSLPNFEMLGLGHIAPIKGVRAMVQPNGSFGRLGFASPGKDSVAGYWEISGVIRKEVPTVCRSGIPSTIVDIVEQIMGRKSVGRGLSSMAVMLRRHSMEHMATGAPILWTDGGNTCVVAMHESLMAPMEFLQRCREIRKAVKDAGTLIRVVGQPVIGGHDLLQPQAGRKDFVSEPSGTTMLDALSQSGQIAMGIGKVYDLFSGRGFTKALSVASAMAAVDEVIGLLNKMPRGLICASLDLLSEDAGQSATAVQEFDRRLPDLFEKLRLGDVVMMTGDHGRDFSLPGRTPTREYVPVFVTGPKLAQGVDLGSRSTAADVGQTIVEALQAERLPVGESFLDALRPG</sequence>
<dbReference type="AlphaFoldDB" id="A0A0S4LKW6"/>
<dbReference type="NCBIfam" id="NF003766">
    <property type="entry name" value="PRK05362.1"/>
    <property type="match status" value="1"/>
</dbReference>
<dbReference type="GO" id="GO:0043094">
    <property type="term" value="P:metabolic compound salvage"/>
    <property type="evidence" value="ECO:0007669"/>
    <property type="project" value="InterPro"/>
</dbReference>
<dbReference type="Gene3D" id="3.30.70.1250">
    <property type="entry name" value="Phosphopentomutase"/>
    <property type="match status" value="1"/>
</dbReference>
<dbReference type="SUPFAM" id="SSF143856">
    <property type="entry name" value="DeoB insert domain-like"/>
    <property type="match status" value="1"/>
</dbReference>
<reference evidence="6" key="1">
    <citation type="submission" date="2015-10" db="EMBL/GenBank/DDBJ databases">
        <authorList>
            <person name="Luecker S."/>
            <person name="Luecker S."/>
        </authorList>
    </citation>
    <scope>NUCLEOTIDE SEQUENCE [LARGE SCALE GENOMIC DNA]</scope>
</reference>
<dbReference type="InterPro" id="IPR010045">
    <property type="entry name" value="DeoB"/>
</dbReference>
<proteinExistence type="inferred from homology"/>
<dbReference type="RefSeq" id="WP_090900116.1">
    <property type="nucleotide sequence ID" value="NZ_CZPZ01000031.1"/>
</dbReference>
<dbReference type="EC" id="5.4.2.7" evidence="5"/>
<accession>A0A0S4LKW6</accession>
<dbReference type="GO" id="GO:0008973">
    <property type="term" value="F:phosphopentomutase activity"/>
    <property type="evidence" value="ECO:0007669"/>
    <property type="project" value="UniProtKB-EC"/>
</dbReference>
<dbReference type="SUPFAM" id="SSF53649">
    <property type="entry name" value="Alkaline phosphatase-like"/>
    <property type="match status" value="1"/>
</dbReference>